<dbReference type="GO" id="GO:0005886">
    <property type="term" value="C:plasma membrane"/>
    <property type="evidence" value="ECO:0007669"/>
    <property type="project" value="UniProtKB-SubCell"/>
</dbReference>
<dbReference type="SMART" id="SM00387">
    <property type="entry name" value="HATPase_c"/>
    <property type="match status" value="1"/>
</dbReference>
<evidence type="ECO:0000256" key="3">
    <source>
        <dbReference type="ARBA" id="ARBA00012438"/>
    </source>
</evidence>
<organism evidence="13 14">
    <name type="scientific">Sellimonas intestinalis</name>
    <dbReference type="NCBI Taxonomy" id="1653434"/>
    <lineage>
        <taxon>Bacteria</taxon>
        <taxon>Bacillati</taxon>
        <taxon>Bacillota</taxon>
        <taxon>Clostridia</taxon>
        <taxon>Lachnospirales</taxon>
        <taxon>Lachnospiraceae</taxon>
        <taxon>Sellimonas</taxon>
    </lineage>
</organism>
<comment type="caution">
    <text evidence="13">The sequence shown here is derived from an EMBL/GenBank/DDBJ whole genome shotgun (WGS) entry which is preliminary data.</text>
</comment>
<evidence type="ECO:0000256" key="11">
    <source>
        <dbReference type="SAM" id="Phobius"/>
    </source>
</evidence>
<dbReference type="AlphaFoldDB" id="A0A3E3K4P5"/>
<keyword evidence="4" id="KW-1003">Cell membrane</keyword>
<dbReference type="EC" id="2.7.13.3" evidence="3"/>
<keyword evidence="5" id="KW-0808">Transferase</keyword>
<name>A0A3E3K4P5_9FIRM</name>
<dbReference type="PROSITE" id="PS50109">
    <property type="entry name" value="HIS_KIN"/>
    <property type="match status" value="1"/>
</dbReference>
<keyword evidence="9" id="KW-0902">Two-component regulatory system</keyword>
<evidence type="ECO:0000256" key="8">
    <source>
        <dbReference type="ARBA" id="ARBA00022989"/>
    </source>
</evidence>
<feature type="transmembrane region" description="Helical" evidence="11">
    <location>
        <begin position="69"/>
        <end position="90"/>
    </location>
</feature>
<reference evidence="13 14" key="1">
    <citation type="submission" date="2018-08" db="EMBL/GenBank/DDBJ databases">
        <title>A genome reference for cultivated species of the human gut microbiota.</title>
        <authorList>
            <person name="Zou Y."/>
            <person name="Xue W."/>
            <person name="Luo G."/>
        </authorList>
    </citation>
    <scope>NUCLEOTIDE SEQUENCE [LARGE SCALE GENOMIC DNA]</scope>
    <source>
        <strain evidence="13 14">AF37-2AT</strain>
    </source>
</reference>
<keyword evidence="6 11" id="KW-0812">Transmembrane</keyword>
<evidence type="ECO:0000256" key="4">
    <source>
        <dbReference type="ARBA" id="ARBA00022475"/>
    </source>
</evidence>
<dbReference type="InterPro" id="IPR003594">
    <property type="entry name" value="HATPase_dom"/>
</dbReference>
<comment type="subcellular location">
    <subcellularLocation>
        <location evidence="2">Cell membrane</location>
        <topology evidence="2">Multi-pass membrane protein</topology>
    </subcellularLocation>
</comment>
<dbReference type="InterPro" id="IPR004358">
    <property type="entry name" value="Sig_transdc_His_kin-like_C"/>
</dbReference>
<protein>
    <recommendedName>
        <fullName evidence="3">histidine kinase</fullName>
        <ecNumber evidence="3">2.7.13.3</ecNumber>
    </recommendedName>
</protein>
<sequence length="358" mass="41309">MSPDSGGGWRISGSKTIFSPGKVWDTMWKNNYFAAYIRAKRDMEVLFFGILALEAVIYSLYGLPWGPSFYTMILSAALFFLIWGLGYASYRKKCIRLIQMQEKEEIESNYFPKTTDKMELLYQELLRKRERAWSIHHAVEQEKRKQEDAYYTKWSHQIKTPVSVLRLLLQEEDPDTETMRHELFQIEQYIAMALDYQKLEKGVKDLSLGHFRAADLVKQAIRNLSELFIHKKISIQIGEDLDFTILTDEKWFVFMLEQILTNAVKYTKKGYVSVCRQGEGEIVIMDTGIGILPEDLPRVFEWGYTGYNGRLDKRSTGIGLSLVKSAADLLGHPVKIESEPGKGTKVCIDTRRPKLNTG</sequence>
<dbReference type="Gene3D" id="3.30.565.10">
    <property type="entry name" value="Histidine kinase-like ATPase, C-terminal domain"/>
    <property type="match status" value="1"/>
</dbReference>
<dbReference type="GO" id="GO:0004721">
    <property type="term" value="F:phosphoprotein phosphatase activity"/>
    <property type="evidence" value="ECO:0007669"/>
    <property type="project" value="TreeGrafter"/>
</dbReference>
<dbReference type="SUPFAM" id="SSF55874">
    <property type="entry name" value="ATPase domain of HSP90 chaperone/DNA topoisomerase II/histidine kinase"/>
    <property type="match status" value="1"/>
</dbReference>
<accession>A0A3E3K4P5</accession>
<dbReference type="GO" id="GO:0016036">
    <property type="term" value="P:cellular response to phosphate starvation"/>
    <property type="evidence" value="ECO:0007669"/>
    <property type="project" value="TreeGrafter"/>
</dbReference>
<dbReference type="GO" id="GO:0000155">
    <property type="term" value="F:phosphorelay sensor kinase activity"/>
    <property type="evidence" value="ECO:0007669"/>
    <property type="project" value="TreeGrafter"/>
</dbReference>
<dbReference type="PANTHER" id="PTHR45453:SF2">
    <property type="entry name" value="HISTIDINE KINASE"/>
    <property type="match status" value="1"/>
</dbReference>
<keyword evidence="7 13" id="KW-0418">Kinase</keyword>
<evidence type="ECO:0000256" key="2">
    <source>
        <dbReference type="ARBA" id="ARBA00004651"/>
    </source>
</evidence>
<evidence type="ECO:0000256" key="7">
    <source>
        <dbReference type="ARBA" id="ARBA00022777"/>
    </source>
</evidence>
<dbReference type="Proteomes" id="UP000261080">
    <property type="component" value="Unassembled WGS sequence"/>
</dbReference>
<dbReference type="InterPro" id="IPR005467">
    <property type="entry name" value="His_kinase_dom"/>
</dbReference>
<keyword evidence="10 11" id="KW-0472">Membrane</keyword>
<gene>
    <name evidence="13" type="ORF">DW016_05265</name>
</gene>
<evidence type="ECO:0000256" key="1">
    <source>
        <dbReference type="ARBA" id="ARBA00000085"/>
    </source>
</evidence>
<dbReference type="InterPro" id="IPR050351">
    <property type="entry name" value="BphY/WalK/GraS-like"/>
</dbReference>
<comment type="catalytic activity">
    <reaction evidence="1">
        <text>ATP + protein L-histidine = ADP + protein N-phospho-L-histidine.</text>
        <dbReference type="EC" id="2.7.13.3"/>
    </reaction>
</comment>
<feature type="transmembrane region" description="Helical" evidence="11">
    <location>
        <begin position="45"/>
        <end position="63"/>
    </location>
</feature>
<keyword evidence="8 11" id="KW-1133">Transmembrane helix</keyword>
<dbReference type="EMBL" id="QVLX01000002">
    <property type="protein sequence ID" value="RGE88914.1"/>
    <property type="molecule type" value="Genomic_DNA"/>
</dbReference>
<dbReference type="Pfam" id="PF02518">
    <property type="entry name" value="HATPase_c"/>
    <property type="match status" value="1"/>
</dbReference>
<evidence type="ECO:0000313" key="14">
    <source>
        <dbReference type="Proteomes" id="UP000261080"/>
    </source>
</evidence>
<evidence type="ECO:0000313" key="13">
    <source>
        <dbReference type="EMBL" id="RGE88914.1"/>
    </source>
</evidence>
<keyword evidence="14" id="KW-1185">Reference proteome</keyword>
<proteinExistence type="predicted"/>
<dbReference type="PRINTS" id="PR00344">
    <property type="entry name" value="BCTRLSENSOR"/>
</dbReference>
<evidence type="ECO:0000256" key="9">
    <source>
        <dbReference type="ARBA" id="ARBA00023012"/>
    </source>
</evidence>
<evidence type="ECO:0000259" key="12">
    <source>
        <dbReference type="PROSITE" id="PS50109"/>
    </source>
</evidence>
<evidence type="ECO:0000256" key="5">
    <source>
        <dbReference type="ARBA" id="ARBA00022679"/>
    </source>
</evidence>
<evidence type="ECO:0000256" key="10">
    <source>
        <dbReference type="ARBA" id="ARBA00023136"/>
    </source>
</evidence>
<dbReference type="PANTHER" id="PTHR45453">
    <property type="entry name" value="PHOSPHATE REGULON SENSOR PROTEIN PHOR"/>
    <property type="match status" value="1"/>
</dbReference>
<dbReference type="InterPro" id="IPR036890">
    <property type="entry name" value="HATPase_C_sf"/>
</dbReference>
<evidence type="ECO:0000256" key="6">
    <source>
        <dbReference type="ARBA" id="ARBA00022692"/>
    </source>
</evidence>
<dbReference type="OrthoDB" id="9780487at2"/>
<feature type="domain" description="Histidine kinase" evidence="12">
    <location>
        <begin position="153"/>
        <end position="354"/>
    </location>
</feature>